<feature type="non-terminal residue" evidence="1">
    <location>
        <position position="1"/>
    </location>
</feature>
<reference evidence="1 2" key="1">
    <citation type="submission" date="2016-04" db="EMBL/GenBank/DDBJ databases">
        <title>The genome of Intoshia linei affirms orthonectids as highly simplified spiralians.</title>
        <authorList>
            <person name="Mikhailov K.V."/>
            <person name="Slusarev G.S."/>
            <person name="Nikitin M.A."/>
            <person name="Logacheva M.D."/>
            <person name="Penin A."/>
            <person name="Aleoshin V."/>
            <person name="Panchin Y.V."/>
        </authorList>
    </citation>
    <scope>NUCLEOTIDE SEQUENCE [LARGE SCALE GENOMIC DNA]</scope>
    <source>
        <strain evidence="1">Intl2013</strain>
        <tissue evidence="1">Whole animal</tissue>
    </source>
</reference>
<keyword evidence="2" id="KW-1185">Reference proteome</keyword>
<evidence type="ECO:0000313" key="1">
    <source>
        <dbReference type="EMBL" id="OAF63551.1"/>
    </source>
</evidence>
<sequence>RMFYNVIILPAPLNWSYIQIYPKKKADNACKSLNKEGYNIPTP</sequence>
<dbReference type="Proteomes" id="UP000078046">
    <property type="component" value="Unassembled WGS sequence"/>
</dbReference>
<gene>
    <name evidence="1" type="ORF">A3Q56_08741</name>
</gene>
<comment type="caution">
    <text evidence="1">The sequence shown here is derived from an EMBL/GenBank/DDBJ whole genome shotgun (WGS) entry which is preliminary data.</text>
</comment>
<proteinExistence type="predicted"/>
<organism evidence="1 2">
    <name type="scientific">Intoshia linei</name>
    <dbReference type="NCBI Taxonomy" id="1819745"/>
    <lineage>
        <taxon>Eukaryota</taxon>
        <taxon>Metazoa</taxon>
        <taxon>Spiralia</taxon>
        <taxon>Lophotrochozoa</taxon>
        <taxon>Mesozoa</taxon>
        <taxon>Orthonectida</taxon>
        <taxon>Rhopaluridae</taxon>
        <taxon>Intoshia</taxon>
    </lineage>
</organism>
<evidence type="ECO:0000313" key="2">
    <source>
        <dbReference type="Proteomes" id="UP000078046"/>
    </source>
</evidence>
<dbReference type="EMBL" id="LWCA01003238">
    <property type="protein sequence ID" value="OAF63551.1"/>
    <property type="molecule type" value="Genomic_DNA"/>
</dbReference>
<name>A0A177AQ70_9BILA</name>
<dbReference type="AlphaFoldDB" id="A0A177AQ70"/>
<accession>A0A177AQ70</accession>
<protein>
    <submittedName>
        <fullName evidence="1">Uncharacterized protein</fullName>
    </submittedName>
</protein>